<evidence type="ECO:0000256" key="6">
    <source>
        <dbReference type="ARBA" id="ARBA00022692"/>
    </source>
</evidence>
<dbReference type="PANTHER" id="PTHR37468">
    <property type="entry name" value="SULFATE TRANSPORTER CYSZ"/>
    <property type="match status" value="1"/>
</dbReference>
<dbReference type="RefSeq" id="WP_183388072.1">
    <property type="nucleotide sequence ID" value="NZ_JACHXM010000012.1"/>
</dbReference>
<organism evidence="12 13">
    <name type="scientific">Halomonas organivorans</name>
    <dbReference type="NCBI Taxonomy" id="257772"/>
    <lineage>
        <taxon>Bacteria</taxon>
        <taxon>Pseudomonadati</taxon>
        <taxon>Pseudomonadota</taxon>
        <taxon>Gammaproteobacteria</taxon>
        <taxon>Oceanospirillales</taxon>
        <taxon>Halomonadaceae</taxon>
        <taxon>Halomonas</taxon>
    </lineage>
</organism>
<keyword evidence="3 11" id="KW-1003">Cell membrane</keyword>
<evidence type="ECO:0000256" key="5">
    <source>
        <dbReference type="ARBA" id="ARBA00022605"/>
    </source>
</evidence>
<comment type="caution">
    <text evidence="12">The sequence shown here is derived from an EMBL/GenBank/DDBJ whole genome shotgun (WGS) entry which is preliminary data.</text>
</comment>
<dbReference type="GO" id="GO:0005886">
    <property type="term" value="C:plasma membrane"/>
    <property type="evidence" value="ECO:0007669"/>
    <property type="project" value="UniProtKB-SubCell"/>
</dbReference>
<evidence type="ECO:0000256" key="8">
    <source>
        <dbReference type="ARBA" id="ARBA00023032"/>
    </source>
</evidence>
<dbReference type="InterPro" id="IPR022985">
    <property type="entry name" value="Sulfate_CysZ"/>
</dbReference>
<dbReference type="EMBL" id="JACHXM010000012">
    <property type="protein sequence ID" value="MBB3141708.1"/>
    <property type="molecule type" value="Genomic_DNA"/>
</dbReference>
<protein>
    <recommendedName>
        <fullName evidence="11">Sulfate transporter CysZ</fullName>
    </recommendedName>
</protein>
<evidence type="ECO:0000256" key="10">
    <source>
        <dbReference type="ARBA" id="ARBA00023192"/>
    </source>
</evidence>
<evidence type="ECO:0000256" key="9">
    <source>
        <dbReference type="ARBA" id="ARBA00023136"/>
    </source>
</evidence>
<evidence type="ECO:0000313" key="13">
    <source>
        <dbReference type="Proteomes" id="UP000525987"/>
    </source>
</evidence>
<evidence type="ECO:0000256" key="4">
    <source>
        <dbReference type="ARBA" id="ARBA00022519"/>
    </source>
</evidence>
<comment type="subcellular location">
    <subcellularLocation>
        <location evidence="11">Cell inner membrane</location>
        <topology evidence="11">Multi-pass membrane protein</topology>
    </subcellularLocation>
    <subcellularLocation>
        <location evidence="1">Membrane</location>
        <topology evidence="1">Multi-pass membrane protein</topology>
    </subcellularLocation>
</comment>
<dbReference type="PANTHER" id="PTHR37468:SF1">
    <property type="entry name" value="SULFATE TRANSPORTER CYSZ"/>
    <property type="match status" value="1"/>
</dbReference>
<dbReference type="AlphaFoldDB" id="A0A7W5G5P1"/>
<keyword evidence="4 11" id="KW-0997">Cell inner membrane</keyword>
<keyword evidence="5 11" id="KW-0028">Amino-acid biosynthesis</keyword>
<dbReference type="InterPro" id="IPR059112">
    <property type="entry name" value="CysZ/EI24"/>
</dbReference>
<proteinExistence type="inferred from homology"/>
<comment type="function">
    <text evidence="11">High affinity, high specificity proton-dependent sulfate transporter, which mediates sulfate uptake. Provides the sulfur source for the cysteine synthesis pathway.</text>
</comment>
<keyword evidence="2 11" id="KW-0813">Transport</keyword>
<dbReference type="GO" id="GO:0019344">
    <property type="term" value="P:cysteine biosynthetic process"/>
    <property type="evidence" value="ECO:0007669"/>
    <property type="project" value="UniProtKB-UniRule"/>
</dbReference>
<accession>A0A7W5G5P1</accession>
<keyword evidence="9 11" id="KW-0472">Membrane</keyword>
<keyword evidence="6 11" id="KW-0812">Transmembrane</keyword>
<gene>
    <name evidence="11" type="primary">cysZ</name>
    <name evidence="12" type="ORF">FHR96_002589</name>
</gene>
<feature type="transmembrane region" description="Helical" evidence="11">
    <location>
        <begin position="23"/>
        <end position="43"/>
    </location>
</feature>
<dbReference type="GO" id="GO:0000103">
    <property type="term" value="P:sulfate assimilation"/>
    <property type="evidence" value="ECO:0007669"/>
    <property type="project" value="InterPro"/>
</dbReference>
<keyword evidence="7 11" id="KW-1133">Transmembrane helix</keyword>
<keyword evidence="13" id="KW-1185">Reference proteome</keyword>
<dbReference type="HAMAP" id="MF_00468">
    <property type="entry name" value="CysZ"/>
    <property type="match status" value="1"/>
</dbReference>
<evidence type="ECO:0000313" key="12">
    <source>
        <dbReference type="EMBL" id="MBB3141708.1"/>
    </source>
</evidence>
<sequence length="249" mass="28290">MLDAFTALSRGTRLVYTPGLRRYVFLPILANLVVYAAMLSYVLTHFGGWLESWMAMVPSWLDWLSWLIWPLFVLSLGLIVFFSFTLVTQLIAAPFYGLLAERVEREVTGRPPLDDRGLMRTGVDALGRELVKLGYILPRMLALFVIGWIPLLNLVAPLLWLLFSAWMMAVTYLDYPMDNNKVTFADMRRRLAARRWPTLTYGGWVMLITWLPLANLFLLPGAVAGAVLMWDGHYRALAPKAGRATPPVR</sequence>
<name>A0A7W5G5P1_9GAMM</name>
<reference evidence="12 13" key="1">
    <citation type="submission" date="2020-08" db="EMBL/GenBank/DDBJ databases">
        <title>Genomic Encyclopedia of Type Strains, Phase III (KMG-III): the genomes of soil and plant-associated and newly described type strains.</title>
        <authorList>
            <person name="Whitman W."/>
        </authorList>
    </citation>
    <scope>NUCLEOTIDE SEQUENCE [LARGE SCALE GENOMIC DNA]</scope>
    <source>
        <strain evidence="12 13">CECT 5995</strain>
    </source>
</reference>
<dbReference type="NCBIfam" id="NF003433">
    <property type="entry name" value="PRK04949.1"/>
    <property type="match status" value="1"/>
</dbReference>
<feature type="transmembrane region" description="Helical" evidence="11">
    <location>
        <begin position="204"/>
        <end position="230"/>
    </location>
</feature>
<evidence type="ECO:0000256" key="11">
    <source>
        <dbReference type="HAMAP-Rule" id="MF_00468"/>
    </source>
</evidence>
<evidence type="ECO:0000256" key="7">
    <source>
        <dbReference type="ARBA" id="ARBA00022989"/>
    </source>
</evidence>
<dbReference type="GO" id="GO:0009675">
    <property type="term" value="F:high-affinity sulfate:proton symporter activity"/>
    <property type="evidence" value="ECO:0007669"/>
    <property type="project" value="TreeGrafter"/>
</dbReference>
<keyword evidence="10 11" id="KW-0198">Cysteine biosynthesis</keyword>
<feature type="transmembrane region" description="Helical" evidence="11">
    <location>
        <begin position="63"/>
        <end position="96"/>
    </location>
</feature>
<evidence type="ECO:0000256" key="2">
    <source>
        <dbReference type="ARBA" id="ARBA00022448"/>
    </source>
</evidence>
<feature type="transmembrane region" description="Helical" evidence="11">
    <location>
        <begin position="141"/>
        <end position="169"/>
    </location>
</feature>
<dbReference type="InterPro" id="IPR050480">
    <property type="entry name" value="CysZ-like"/>
</dbReference>
<evidence type="ECO:0000256" key="3">
    <source>
        <dbReference type="ARBA" id="ARBA00022475"/>
    </source>
</evidence>
<evidence type="ECO:0000256" key="1">
    <source>
        <dbReference type="ARBA" id="ARBA00004141"/>
    </source>
</evidence>
<comment type="similarity">
    <text evidence="11">Belongs to the CysZ family.</text>
</comment>
<dbReference type="Pfam" id="PF07264">
    <property type="entry name" value="EI24"/>
    <property type="match status" value="1"/>
</dbReference>
<keyword evidence="8 11" id="KW-0764">Sulfate transport</keyword>
<dbReference type="Proteomes" id="UP000525987">
    <property type="component" value="Unassembled WGS sequence"/>
</dbReference>